<name>A0A915ICA3_ROMCU</name>
<keyword evidence="1" id="KW-1185">Reference proteome</keyword>
<evidence type="ECO:0000313" key="2">
    <source>
        <dbReference type="WBParaSite" id="nRc.2.0.1.t10871-RA"/>
    </source>
</evidence>
<dbReference type="Proteomes" id="UP000887565">
    <property type="component" value="Unplaced"/>
</dbReference>
<dbReference type="AlphaFoldDB" id="A0A915ICA3"/>
<proteinExistence type="predicted"/>
<reference evidence="2" key="1">
    <citation type="submission" date="2022-11" db="UniProtKB">
        <authorList>
            <consortium name="WormBaseParasite"/>
        </authorList>
    </citation>
    <scope>IDENTIFICATION</scope>
</reference>
<protein>
    <submittedName>
        <fullName evidence="2">Uncharacterized protein</fullName>
    </submittedName>
</protein>
<organism evidence="1 2">
    <name type="scientific">Romanomermis culicivorax</name>
    <name type="common">Nematode worm</name>
    <dbReference type="NCBI Taxonomy" id="13658"/>
    <lineage>
        <taxon>Eukaryota</taxon>
        <taxon>Metazoa</taxon>
        <taxon>Ecdysozoa</taxon>
        <taxon>Nematoda</taxon>
        <taxon>Enoplea</taxon>
        <taxon>Dorylaimia</taxon>
        <taxon>Mermithida</taxon>
        <taxon>Mermithoidea</taxon>
        <taxon>Mermithidae</taxon>
        <taxon>Romanomermis</taxon>
    </lineage>
</organism>
<evidence type="ECO:0000313" key="1">
    <source>
        <dbReference type="Proteomes" id="UP000887565"/>
    </source>
</evidence>
<dbReference type="WBParaSite" id="nRc.2.0.1.t10871-RA">
    <property type="protein sequence ID" value="nRc.2.0.1.t10871-RA"/>
    <property type="gene ID" value="nRc.2.0.1.g10871"/>
</dbReference>
<accession>A0A915ICA3</accession>
<sequence>MDSALFLFLCINPTKMAKVKMIKQIEMLIKTKSQVSLLVSLSTIPNFRLSEILVVFEIEAIVLPPFRQKFGSISFLKVQKFTLTMVKLIPVVGGKSFRMVELASSSSFSGIVVDDKFSKHSGLEKNVGKTFNRLSFKLKTFKFGKFSKNSLPKRRNRFELSRKISKRPKFANSSPFKVSSSF</sequence>